<dbReference type="OrthoDB" id="9765158at2"/>
<feature type="signal peptide" evidence="1">
    <location>
        <begin position="1"/>
        <end position="21"/>
    </location>
</feature>
<accession>A0A857JLW6</accession>
<dbReference type="PROSITE" id="PS51782">
    <property type="entry name" value="LYSM"/>
    <property type="match status" value="1"/>
</dbReference>
<keyword evidence="4" id="KW-1185">Reference proteome</keyword>
<evidence type="ECO:0000313" key="4">
    <source>
        <dbReference type="Proteomes" id="UP000464524"/>
    </source>
</evidence>
<dbReference type="InterPro" id="IPR018392">
    <property type="entry name" value="LysM"/>
</dbReference>
<dbReference type="RefSeq" id="WP_160180379.1">
    <property type="nucleotide sequence ID" value="NZ_CP047656.1"/>
</dbReference>
<evidence type="ECO:0000259" key="2">
    <source>
        <dbReference type="PROSITE" id="PS51782"/>
    </source>
</evidence>
<organism evidence="3 4">
    <name type="scientific">Paraglaciecola mesophila</name>
    <dbReference type="NCBI Taxonomy" id="197222"/>
    <lineage>
        <taxon>Bacteria</taxon>
        <taxon>Pseudomonadati</taxon>
        <taxon>Pseudomonadota</taxon>
        <taxon>Gammaproteobacteria</taxon>
        <taxon>Alteromonadales</taxon>
        <taxon>Alteromonadaceae</taxon>
        <taxon>Paraglaciecola</taxon>
    </lineage>
</organism>
<protein>
    <recommendedName>
        <fullName evidence="2">LysM domain-containing protein</fullName>
    </recommendedName>
</protein>
<evidence type="ECO:0000313" key="3">
    <source>
        <dbReference type="EMBL" id="QHJ12342.1"/>
    </source>
</evidence>
<dbReference type="CDD" id="cd00118">
    <property type="entry name" value="LysM"/>
    <property type="match status" value="1"/>
</dbReference>
<dbReference type="KEGG" id="pmes:FX988_02599"/>
<sequence length="359" mass="40061">MFNNLLRLSLVLLLLPLLAHANVIKLKDSAPEVYVVKPGDTLWDISNLFLYKPWHWPQIWRTNTQIINPHLIFPGDELRLSINAKGEPIIDLVRGEQKPYIVRSPSTKQASKSQQPIAVLPWHEIQPYFNHELVLSEQEYADLPAIVGSTKGTEYFANGDLVLVNQEALPMGDYQVVRKQQSLFNQNGEFLGIHIRHVAQGQVLAPAIPQQSLVTLSSAKLEVKRGDRLVKELATSHVESVAHITAATEQKGNIIADVSQYQLSGKFSVVIIDLGRESIERGTVMGIYQQGAAVIDAEPPQYLTETQTIERIFKQGDVLPQPWLKVGELLVFNVFSKVSYALVTRSSTVIRKGAIVAKP</sequence>
<feature type="domain" description="LysM" evidence="2">
    <location>
        <begin position="32"/>
        <end position="80"/>
    </location>
</feature>
<dbReference type="Proteomes" id="UP000464524">
    <property type="component" value="Chromosome"/>
</dbReference>
<dbReference type="Pfam" id="PF01476">
    <property type="entry name" value="LysM"/>
    <property type="match status" value="1"/>
</dbReference>
<dbReference type="EMBL" id="CP047656">
    <property type="protein sequence ID" value="QHJ12342.1"/>
    <property type="molecule type" value="Genomic_DNA"/>
</dbReference>
<proteinExistence type="predicted"/>
<reference evidence="3 4" key="1">
    <citation type="submission" date="2019-12" db="EMBL/GenBank/DDBJ databases">
        <title>Genome sequencing and assembly of endphytes of Porphyra tenera.</title>
        <authorList>
            <person name="Park J.M."/>
            <person name="Shin R."/>
            <person name="Jo S.H."/>
        </authorList>
    </citation>
    <scope>NUCLEOTIDE SEQUENCE [LARGE SCALE GENOMIC DNA]</scope>
    <source>
        <strain evidence="3 4">GPM4</strain>
    </source>
</reference>
<keyword evidence="1" id="KW-0732">Signal</keyword>
<dbReference type="AlphaFoldDB" id="A0A857JLW6"/>
<feature type="chain" id="PRO_5032462539" description="LysM domain-containing protein" evidence="1">
    <location>
        <begin position="22"/>
        <end position="359"/>
    </location>
</feature>
<dbReference type="PANTHER" id="PTHR34700">
    <property type="entry name" value="POTASSIUM BINDING PROTEIN KBP"/>
    <property type="match status" value="1"/>
</dbReference>
<dbReference type="InterPro" id="IPR036779">
    <property type="entry name" value="LysM_dom_sf"/>
</dbReference>
<dbReference type="SUPFAM" id="SSF54106">
    <property type="entry name" value="LysM domain"/>
    <property type="match status" value="1"/>
</dbReference>
<dbReference type="Gene3D" id="3.10.350.10">
    <property type="entry name" value="LysM domain"/>
    <property type="match status" value="1"/>
</dbReference>
<evidence type="ECO:0000256" key="1">
    <source>
        <dbReference type="SAM" id="SignalP"/>
    </source>
</evidence>
<gene>
    <name evidence="3" type="ORF">FX988_02599</name>
</gene>
<dbReference type="InterPro" id="IPR052196">
    <property type="entry name" value="Bact_Kbp"/>
</dbReference>
<dbReference type="SMART" id="SM00257">
    <property type="entry name" value="LysM"/>
    <property type="match status" value="1"/>
</dbReference>
<dbReference type="PANTHER" id="PTHR34700:SF8">
    <property type="entry name" value="POTASSIUM BINDING PROTEIN KBP"/>
    <property type="match status" value="1"/>
</dbReference>
<name>A0A857JLW6_9ALTE</name>